<dbReference type="GO" id="GO:0005576">
    <property type="term" value="C:extracellular region"/>
    <property type="evidence" value="ECO:0007669"/>
    <property type="project" value="UniProtKB-SubCell"/>
</dbReference>
<keyword evidence="8" id="KW-0969">Cilium</keyword>
<evidence type="ECO:0000259" key="7">
    <source>
        <dbReference type="Pfam" id="PF07195"/>
    </source>
</evidence>
<dbReference type="GO" id="GO:0009421">
    <property type="term" value="C:bacterial-type flagellum filament cap"/>
    <property type="evidence" value="ECO:0007669"/>
    <property type="project" value="InterPro"/>
</dbReference>
<dbReference type="Pfam" id="PF02465">
    <property type="entry name" value="FliD_N"/>
    <property type="match status" value="1"/>
</dbReference>
<dbReference type="GO" id="GO:0007155">
    <property type="term" value="P:cell adhesion"/>
    <property type="evidence" value="ECO:0007669"/>
    <property type="project" value="InterPro"/>
</dbReference>
<dbReference type="InterPro" id="IPR040026">
    <property type="entry name" value="FliD"/>
</dbReference>
<dbReference type="AlphaFoldDB" id="A0A839IMF1"/>
<evidence type="ECO:0000256" key="4">
    <source>
        <dbReference type="ARBA" id="ARBA00023143"/>
    </source>
</evidence>
<sequence length="493" mass="51884">MNPMLGIGSGLDLSTMLNSLVQVASEPKVKQLGQKEAETKEALSGLGSLKSLLSDFQSAASALSNSSVFGQRKATVTQPSGGDVLTATADSTASAGNYSLTVNQLAQGSRLATDQINTDHDAALTFSGTADGDGVKDTLKFYMQDNYTNGFSPEATDPAPFEIDLKDGMSLNDIAAAVNEHEDNFGVTASVIDGKLIYESSVTGGSNNLEVNSTREFANRNFGVGSWLTGWADAPGGYDTVGTVLQEAQSSIVDLNGLSITRDTNTLDDVVSGVTFNLTAESTDAATIAVASDTESVSNKISAFVTAYNKLREGMNELQGSYDSDTEEFTYGKLSGDPIIRNVESVLSNIITGQASGAAAGVDTLYSVGMDIQSDGTLKLDTSRMNDALANNFDDLDELFSGAGGIASMADEQIGNFLGVTGVISGKEQSYNDILKDLDSQYEEHTRYIESYQKTLIKQFTALDSTVGRLQSTMSQIGPQLAALANIQYSSGS</sequence>
<accession>A0A839IMF1</accession>
<feature type="domain" description="Flagellar hook-associated protein 2 N-terminal" evidence="6">
    <location>
        <begin position="9"/>
        <end position="108"/>
    </location>
</feature>
<protein>
    <recommendedName>
        <fullName evidence="5">Flagellar hook-associated protein 2</fullName>
        <shortName evidence="5">HAP2</shortName>
    </recommendedName>
    <alternativeName>
        <fullName evidence="5">Flagellar cap protein</fullName>
    </alternativeName>
</protein>
<evidence type="ECO:0000256" key="5">
    <source>
        <dbReference type="RuleBase" id="RU362066"/>
    </source>
</evidence>
<evidence type="ECO:0000256" key="2">
    <source>
        <dbReference type="ARBA" id="ARBA00011255"/>
    </source>
</evidence>
<proteinExistence type="inferred from homology"/>
<comment type="similarity">
    <text evidence="1 5">Belongs to the FliD family.</text>
</comment>
<dbReference type="Pfam" id="PF07196">
    <property type="entry name" value="Flagellin_IN"/>
    <property type="match status" value="1"/>
</dbReference>
<comment type="function">
    <text evidence="5">Required for morphogenesis and for the elongation of the flagellar filament by facilitating polymerization of the flagellin monomers at the tip of growing filament. Forms a capping structure, which prevents flagellin subunits (transported through the central channel of the flagellum) from leaking out without polymerization at the distal end.</text>
</comment>
<name>A0A839IMF1_9GAMM</name>
<reference evidence="8 9" key="1">
    <citation type="submission" date="2020-08" db="EMBL/GenBank/DDBJ databases">
        <title>Oceanospirillum sp. nov. isolated from marine sediment.</title>
        <authorList>
            <person name="Ji X."/>
        </authorList>
    </citation>
    <scope>NUCLEOTIDE SEQUENCE [LARGE SCALE GENOMIC DNA]</scope>
    <source>
        <strain evidence="8 9">D5</strain>
    </source>
</reference>
<comment type="caution">
    <text evidence="8">The sequence shown here is derived from an EMBL/GenBank/DDBJ whole genome shotgun (WGS) entry which is preliminary data.</text>
</comment>
<dbReference type="EMBL" id="JACJFM010000003">
    <property type="protein sequence ID" value="MBB1485647.1"/>
    <property type="molecule type" value="Genomic_DNA"/>
</dbReference>
<keyword evidence="9" id="KW-1185">Reference proteome</keyword>
<dbReference type="PANTHER" id="PTHR30288:SF0">
    <property type="entry name" value="FLAGELLAR HOOK-ASSOCIATED PROTEIN 2"/>
    <property type="match status" value="1"/>
</dbReference>
<organism evidence="8 9">
    <name type="scientific">Oceanospirillum sediminis</name>
    <dbReference type="NCBI Taxonomy" id="2760088"/>
    <lineage>
        <taxon>Bacteria</taxon>
        <taxon>Pseudomonadati</taxon>
        <taxon>Pseudomonadota</taxon>
        <taxon>Gammaproteobacteria</taxon>
        <taxon>Oceanospirillales</taxon>
        <taxon>Oceanospirillaceae</taxon>
        <taxon>Oceanospirillum</taxon>
    </lineage>
</organism>
<dbReference type="InterPro" id="IPR010810">
    <property type="entry name" value="Flagellin_hook_IN_motif"/>
</dbReference>
<evidence type="ECO:0000313" key="9">
    <source>
        <dbReference type="Proteomes" id="UP000565262"/>
    </source>
</evidence>
<gene>
    <name evidence="8" type="primary">fliD</name>
    <name evidence="8" type="ORF">H4O21_03370</name>
</gene>
<dbReference type="PANTHER" id="PTHR30288">
    <property type="entry name" value="FLAGELLAR CAP/ASSEMBLY PROTEIN FLID"/>
    <property type="match status" value="1"/>
</dbReference>
<keyword evidence="8" id="KW-0966">Cell projection</keyword>
<evidence type="ECO:0000256" key="3">
    <source>
        <dbReference type="ARBA" id="ARBA00023054"/>
    </source>
</evidence>
<keyword evidence="5" id="KW-0964">Secreted</keyword>
<keyword evidence="8" id="KW-0282">Flagellum</keyword>
<dbReference type="Proteomes" id="UP000565262">
    <property type="component" value="Unassembled WGS sequence"/>
</dbReference>
<dbReference type="GO" id="GO:0071973">
    <property type="term" value="P:bacterial-type flagellum-dependent cell motility"/>
    <property type="evidence" value="ECO:0007669"/>
    <property type="project" value="TreeGrafter"/>
</dbReference>
<dbReference type="InterPro" id="IPR003481">
    <property type="entry name" value="FliD_N"/>
</dbReference>
<evidence type="ECO:0000256" key="1">
    <source>
        <dbReference type="ARBA" id="ARBA00009764"/>
    </source>
</evidence>
<evidence type="ECO:0000259" key="6">
    <source>
        <dbReference type="Pfam" id="PF02465"/>
    </source>
</evidence>
<dbReference type="InterPro" id="IPR010809">
    <property type="entry name" value="FliD_C"/>
</dbReference>
<feature type="domain" description="Flagellar hook-associated protein 2 C-terminal" evidence="7">
    <location>
        <begin position="248"/>
        <end position="472"/>
    </location>
</feature>
<keyword evidence="3" id="KW-0175">Coiled coil</keyword>
<comment type="subunit">
    <text evidence="2 5">Homopentamer.</text>
</comment>
<keyword evidence="4 5" id="KW-0975">Bacterial flagellum</keyword>
<dbReference type="GO" id="GO:0009424">
    <property type="term" value="C:bacterial-type flagellum hook"/>
    <property type="evidence" value="ECO:0007669"/>
    <property type="project" value="UniProtKB-UniRule"/>
</dbReference>
<dbReference type="RefSeq" id="WP_182807436.1">
    <property type="nucleotide sequence ID" value="NZ_JACJFM010000003.1"/>
</dbReference>
<evidence type="ECO:0000313" key="8">
    <source>
        <dbReference type="EMBL" id="MBB1485647.1"/>
    </source>
</evidence>
<dbReference type="Pfam" id="PF07195">
    <property type="entry name" value="FliD_C"/>
    <property type="match status" value="1"/>
</dbReference>
<comment type="subcellular location">
    <subcellularLocation>
        <location evidence="5">Secreted</location>
    </subcellularLocation>
    <subcellularLocation>
        <location evidence="5">Bacterial flagellum</location>
    </subcellularLocation>
</comment>